<sequence>MQSSSTGVKRSGAAWRNEKALAHSKCFYHGIIYILGSGCLSK</sequence>
<evidence type="ECO:0000313" key="1">
    <source>
        <dbReference type="EMBL" id="DAF88687.1"/>
    </source>
</evidence>
<reference evidence="1" key="1">
    <citation type="journal article" date="2021" name="Proc. Natl. Acad. Sci. U.S.A.">
        <title>A Catalog of Tens of Thousands of Viruses from Human Metagenomes Reveals Hidden Associations with Chronic Diseases.</title>
        <authorList>
            <person name="Tisza M.J."/>
            <person name="Buck C.B."/>
        </authorList>
    </citation>
    <scope>NUCLEOTIDE SEQUENCE</scope>
    <source>
        <strain evidence="1">CtCdG12</strain>
    </source>
</reference>
<name>A0A8S5U2K7_9CAUD</name>
<dbReference type="EMBL" id="BK015990">
    <property type="protein sequence ID" value="DAF88687.1"/>
    <property type="molecule type" value="Genomic_DNA"/>
</dbReference>
<organism evidence="1">
    <name type="scientific">Myoviridae sp. ctCdG12</name>
    <dbReference type="NCBI Taxonomy" id="2825052"/>
    <lineage>
        <taxon>Viruses</taxon>
        <taxon>Duplodnaviria</taxon>
        <taxon>Heunggongvirae</taxon>
        <taxon>Uroviricota</taxon>
        <taxon>Caudoviricetes</taxon>
    </lineage>
</organism>
<accession>A0A8S5U2K7</accession>
<protein>
    <submittedName>
        <fullName evidence="1">Uncharacterized protein</fullName>
    </submittedName>
</protein>
<proteinExistence type="predicted"/>